<accession>A0A060RDK5</accession>
<gene>
    <name evidence="2" type="ORF">BN938_1794</name>
</gene>
<dbReference type="STRING" id="1433126.BN938_1794"/>
<dbReference type="eggNOG" id="ENOG5033S4Z">
    <property type="taxonomic scope" value="Bacteria"/>
</dbReference>
<dbReference type="EMBL" id="HG934468">
    <property type="protein sequence ID" value="CDN31874.1"/>
    <property type="molecule type" value="Genomic_DNA"/>
</dbReference>
<evidence type="ECO:0000256" key="1">
    <source>
        <dbReference type="SAM" id="MobiDB-lite"/>
    </source>
</evidence>
<name>A0A060RDK5_9BACT</name>
<dbReference type="OrthoDB" id="1041868at2"/>
<feature type="compositionally biased region" description="Basic and acidic residues" evidence="1">
    <location>
        <begin position="236"/>
        <end position="251"/>
    </location>
</feature>
<sequence>MIKDKRPQIEQPVTQTPQEKQIIIPEEYQKNPFVEMYQAVKRTLLTLRENPENPLSPPFFKTIAIDNGQYLRIIRDRNLEMEVTFPAIFVHFVNVRYLVQQQRIGEGRATMRIRFVLNNLNSSDPDKECEPFEVFQRINVAIQDAKNREPAINERCNLTYFDMPQTTNMLQAYWIDYEVWFREISAWKYRDWLERYLVIPPFTNHSDAPQHDNNHHGDHPNPKYQEVTGYVPSVEQENKEEGDDLQRKSPQ</sequence>
<keyword evidence="3" id="KW-1185">Reference proteome</keyword>
<feature type="region of interest" description="Disordered" evidence="1">
    <location>
        <begin position="207"/>
        <end position="251"/>
    </location>
</feature>
<evidence type="ECO:0000313" key="3">
    <source>
        <dbReference type="Proteomes" id="UP000027616"/>
    </source>
</evidence>
<feature type="compositionally biased region" description="Basic and acidic residues" evidence="1">
    <location>
        <begin position="208"/>
        <end position="221"/>
    </location>
</feature>
<proteinExistence type="predicted"/>
<dbReference type="PATRIC" id="fig|1433126.3.peg.1773"/>
<dbReference type="KEGG" id="rbc:BN938_1794"/>
<evidence type="ECO:0000313" key="2">
    <source>
        <dbReference type="EMBL" id="CDN31874.1"/>
    </source>
</evidence>
<dbReference type="Proteomes" id="UP000027616">
    <property type="component" value="Chromosome I"/>
</dbReference>
<reference evidence="2 3" key="1">
    <citation type="journal article" date="2015" name="Genome Announc.">
        <title>Complete Genome Sequence of the Novel Leech Symbiont Mucinivorans hirudinis M3T.</title>
        <authorList>
            <person name="Nelson M.C."/>
            <person name="Bomar L."/>
            <person name="Graf J."/>
        </authorList>
    </citation>
    <scope>NUCLEOTIDE SEQUENCE [LARGE SCALE GENOMIC DNA]</scope>
    <source>
        <strain evidence="3">M3</strain>
    </source>
</reference>
<protein>
    <submittedName>
        <fullName evidence="2">Uncharacterized protein</fullName>
    </submittedName>
</protein>
<organism evidence="2 3">
    <name type="scientific">Mucinivorans hirudinis</name>
    <dbReference type="NCBI Taxonomy" id="1433126"/>
    <lineage>
        <taxon>Bacteria</taxon>
        <taxon>Pseudomonadati</taxon>
        <taxon>Bacteroidota</taxon>
        <taxon>Bacteroidia</taxon>
        <taxon>Bacteroidales</taxon>
        <taxon>Rikenellaceae</taxon>
        <taxon>Mucinivorans</taxon>
    </lineage>
</organism>
<dbReference type="HOGENOM" id="CLU_076828_0_0_10"/>
<dbReference type="AlphaFoldDB" id="A0A060RDK5"/>